<gene>
    <name evidence="1" type="ORF">HS088_TW19G00749</name>
</gene>
<evidence type="ECO:0000313" key="1">
    <source>
        <dbReference type="EMBL" id="KAF5731144.1"/>
    </source>
</evidence>
<dbReference type="InParanoid" id="A0A7J7CAE5"/>
<sequence length="120" mass="13648">MTASHLRCRNLLKLFYASRAAVLPEGSDYALRISPLEESPRLSPLGDTPRAFKYIDDTIERFSTHWLTKLFSGNNCPLREIRLCAMVQTFEGSCNGKIKFKSLFKPVGVIRFMGSIDERC</sequence>
<organism evidence="1 2">
    <name type="scientific">Tripterygium wilfordii</name>
    <name type="common">Thunder God vine</name>
    <dbReference type="NCBI Taxonomy" id="458696"/>
    <lineage>
        <taxon>Eukaryota</taxon>
        <taxon>Viridiplantae</taxon>
        <taxon>Streptophyta</taxon>
        <taxon>Embryophyta</taxon>
        <taxon>Tracheophyta</taxon>
        <taxon>Spermatophyta</taxon>
        <taxon>Magnoliopsida</taxon>
        <taxon>eudicotyledons</taxon>
        <taxon>Gunneridae</taxon>
        <taxon>Pentapetalae</taxon>
        <taxon>rosids</taxon>
        <taxon>fabids</taxon>
        <taxon>Celastrales</taxon>
        <taxon>Celastraceae</taxon>
        <taxon>Tripterygium</taxon>
    </lineage>
</organism>
<accession>A0A7J7CAE5</accession>
<proteinExistence type="predicted"/>
<protein>
    <submittedName>
        <fullName evidence="1">Uncharacterized protein</fullName>
    </submittedName>
</protein>
<dbReference type="Proteomes" id="UP000593562">
    <property type="component" value="Unassembled WGS sequence"/>
</dbReference>
<comment type="caution">
    <text evidence="1">The sequence shown here is derived from an EMBL/GenBank/DDBJ whole genome shotgun (WGS) entry which is preliminary data.</text>
</comment>
<dbReference type="EMBL" id="JAAARO010000019">
    <property type="protein sequence ID" value="KAF5731144.1"/>
    <property type="molecule type" value="Genomic_DNA"/>
</dbReference>
<reference evidence="1 2" key="1">
    <citation type="journal article" date="2020" name="Nat. Commun.">
        <title>Genome of Tripterygium wilfordii and identification of cytochrome P450 involved in triptolide biosynthesis.</title>
        <authorList>
            <person name="Tu L."/>
            <person name="Su P."/>
            <person name="Zhang Z."/>
            <person name="Gao L."/>
            <person name="Wang J."/>
            <person name="Hu T."/>
            <person name="Zhou J."/>
            <person name="Zhang Y."/>
            <person name="Zhao Y."/>
            <person name="Liu Y."/>
            <person name="Song Y."/>
            <person name="Tong Y."/>
            <person name="Lu Y."/>
            <person name="Yang J."/>
            <person name="Xu C."/>
            <person name="Jia M."/>
            <person name="Peters R.J."/>
            <person name="Huang L."/>
            <person name="Gao W."/>
        </authorList>
    </citation>
    <scope>NUCLEOTIDE SEQUENCE [LARGE SCALE GENOMIC DNA]</scope>
    <source>
        <strain evidence="2">cv. XIE 37</strain>
        <tissue evidence="1">Leaf</tissue>
    </source>
</reference>
<evidence type="ECO:0000313" key="2">
    <source>
        <dbReference type="Proteomes" id="UP000593562"/>
    </source>
</evidence>
<keyword evidence="2" id="KW-1185">Reference proteome</keyword>
<dbReference type="AlphaFoldDB" id="A0A7J7CAE5"/>
<name>A0A7J7CAE5_TRIWF</name>